<protein>
    <submittedName>
        <fullName evidence="2">Phage antirepressor KilAC domain-containing protein</fullName>
    </submittedName>
</protein>
<dbReference type="RefSeq" id="WP_240632758.1">
    <property type="nucleotide sequence ID" value="NZ_CP114280.1"/>
</dbReference>
<dbReference type="PROSITE" id="PS51301">
    <property type="entry name" value="KILA_N"/>
    <property type="match status" value="1"/>
</dbReference>
<evidence type="ECO:0000259" key="1">
    <source>
        <dbReference type="PROSITE" id="PS51301"/>
    </source>
</evidence>
<dbReference type="EMBL" id="CP114280">
    <property type="protein sequence ID" value="WFN56019.1"/>
    <property type="molecule type" value="Genomic_DNA"/>
</dbReference>
<organism evidence="2 3">
    <name type="scientific">Dickeya lacustris</name>
    <dbReference type="NCBI Taxonomy" id="2259638"/>
    <lineage>
        <taxon>Bacteria</taxon>
        <taxon>Pseudomonadati</taxon>
        <taxon>Pseudomonadota</taxon>
        <taxon>Gammaproteobacteria</taxon>
        <taxon>Enterobacterales</taxon>
        <taxon>Pectobacteriaceae</taxon>
        <taxon>Dickeya</taxon>
    </lineage>
</organism>
<accession>A0ABY8G809</accession>
<name>A0ABY8G809_9GAMM</name>
<evidence type="ECO:0000313" key="3">
    <source>
        <dbReference type="Proteomes" id="UP001219630"/>
    </source>
</evidence>
<feature type="domain" description="KilA-N" evidence="1">
    <location>
        <begin position="37"/>
        <end position="154"/>
    </location>
</feature>
<gene>
    <name evidence="2" type="ORF">O1Q98_01435</name>
</gene>
<dbReference type="Proteomes" id="UP001219630">
    <property type="component" value="Chromosome"/>
</dbReference>
<evidence type="ECO:0000313" key="2">
    <source>
        <dbReference type="EMBL" id="WFN56019.1"/>
    </source>
</evidence>
<dbReference type="Pfam" id="PF04383">
    <property type="entry name" value="KilA-N"/>
    <property type="match status" value="1"/>
</dbReference>
<reference evidence="2 3" key="1">
    <citation type="submission" date="2022-12" db="EMBL/GenBank/DDBJ databases">
        <title>Complete genome sequencing of Dickeya lacustris type strain LMG30899.</title>
        <authorList>
            <person name="Dobhal S."/>
            <person name="Arizala D."/>
            <person name="Arif M."/>
        </authorList>
    </citation>
    <scope>NUCLEOTIDE SEQUENCE [LARGE SCALE GENOMIC DNA]</scope>
    <source>
        <strain evidence="2 3">LMG30899</strain>
    </source>
</reference>
<dbReference type="InterPro" id="IPR018004">
    <property type="entry name" value="KilA/APSES_HTH"/>
</dbReference>
<keyword evidence="3" id="KW-1185">Reference proteome</keyword>
<dbReference type="InterPro" id="IPR005039">
    <property type="entry name" value="Ant_C"/>
</dbReference>
<dbReference type="InterPro" id="IPR017880">
    <property type="entry name" value="KilA_N"/>
</dbReference>
<proteinExistence type="predicted"/>
<dbReference type="Pfam" id="PF03374">
    <property type="entry name" value="ANT"/>
    <property type="match status" value="1"/>
</dbReference>
<sequence length="300" mass="32483">MISKNSEALAAATVRASDLSNPHKEIDMNSLTAKVSTSTVPMIAGVQITTDAEGRFNLNALHRASSTGKDKAPSEWLRRSSTKELIEQLTVNLRLGQNSIGELSANLSVGQEVVKTVKGGAAPGTFAHELLAIEYAGWISPAFRLQVNQTFIDFRTGKLTPVIDPMQALNDPATMRELLLNYSETVIALKGAVETLTPKAEALDRIATKSEGSMCITDAAKHLQLQPKQAFKVLSQNHWIYKRAGGKSWLGYQDKIQRGLLEHKITTVSRSDGSEKVVEQVLITAKGLTQLSKIIGGAHA</sequence>
<dbReference type="SMART" id="SM01252">
    <property type="entry name" value="KilA-N"/>
    <property type="match status" value="1"/>
</dbReference>